<feature type="domain" description="HTH cro/C1-type" evidence="2">
    <location>
        <begin position="11"/>
        <end position="65"/>
    </location>
</feature>
<dbReference type="SUPFAM" id="SSF47413">
    <property type="entry name" value="lambda repressor-like DNA-binding domains"/>
    <property type="match status" value="1"/>
</dbReference>
<evidence type="ECO:0000313" key="4">
    <source>
        <dbReference type="Proteomes" id="UP000184301"/>
    </source>
</evidence>
<organism evidence="3 4">
    <name type="scientific">Hespellia stercorisuis DSM 15480</name>
    <dbReference type="NCBI Taxonomy" id="1121950"/>
    <lineage>
        <taxon>Bacteria</taxon>
        <taxon>Bacillati</taxon>
        <taxon>Bacillota</taxon>
        <taxon>Clostridia</taxon>
        <taxon>Lachnospirales</taxon>
        <taxon>Lachnospiraceae</taxon>
        <taxon>Hespellia</taxon>
    </lineage>
</organism>
<accession>A0A1M6TKN0</accession>
<name>A0A1M6TKN0_9FIRM</name>
<protein>
    <submittedName>
        <fullName evidence="3">Helix-turn-helix domain-containing protein</fullName>
    </submittedName>
</protein>
<dbReference type="CDD" id="cd00093">
    <property type="entry name" value="HTH_XRE"/>
    <property type="match status" value="1"/>
</dbReference>
<keyword evidence="4" id="KW-1185">Reference proteome</keyword>
<sequence length="107" mass="12231">MRMIETLGSRLRQLRISKHLKQEQVAALIDVNKSSICTYENNMRQPSLDILVRLATLYRVSTDYLLGCQSNKTIDVSGLTTVEMNMVANLVENMTEKNKKINNLDKD</sequence>
<reference evidence="3 4" key="1">
    <citation type="submission" date="2016-11" db="EMBL/GenBank/DDBJ databases">
        <authorList>
            <person name="Jaros S."/>
            <person name="Januszkiewicz K."/>
            <person name="Wedrychowicz H."/>
        </authorList>
    </citation>
    <scope>NUCLEOTIDE SEQUENCE [LARGE SCALE GENOMIC DNA]</scope>
    <source>
        <strain evidence="3 4">DSM 15480</strain>
    </source>
</reference>
<evidence type="ECO:0000259" key="2">
    <source>
        <dbReference type="PROSITE" id="PS50943"/>
    </source>
</evidence>
<gene>
    <name evidence="3" type="ORF">SAMN02745243_03261</name>
</gene>
<keyword evidence="1" id="KW-0238">DNA-binding</keyword>
<dbReference type="STRING" id="1121950.SAMN02745243_03261"/>
<dbReference type="AlphaFoldDB" id="A0A1M6TKN0"/>
<dbReference type="InterPro" id="IPR001387">
    <property type="entry name" value="Cro/C1-type_HTH"/>
</dbReference>
<dbReference type="EMBL" id="FQZY01000060">
    <property type="protein sequence ID" value="SHK57511.1"/>
    <property type="molecule type" value="Genomic_DNA"/>
</dbReference>
<evidence type="ECO:0000313" key="3">
    <source>
        <dbReference type="EMBL" id="SHK57511.1"/>
    </source>
</evidence>
<evidence type="ECO:0000256" key="1">
    <source>
        <dbReference type="ARBA" id="ARBA00023125"/>
    </source>
</evidence>
<dbReference type="InterPro" id="IPR010982">
    <property type="entry name" value="Lambda_DNA-bd_dom_sf"/>
</dbReference>
<dbReference type="Pfam" id="PF01381">
    <property type="entry name" value="HTH_3"/>
    <property type="match status" value="1"/>
</dbReference>
<dbReference type="Gene3D" id="1.10.260.40">
    <property type="entry name" value="lambda repressor-like DNA-binding domains"/>
    <property type="match status" value="1"/>
</dbReference>
<dbReference type="PANTHER" id="PTHR46558:SF11">
    <property type="entry name" value="HTH-TYPE TRANSCRIPTIONAL REGULATOR XRE"/>
    <property type="match status" value="1"/>
</dbReference>
<proteinExistence type="predicted"/>
<dbReference type="Proteomes" id="UP000184301">
    <property type="component" value="Unassembled WGS sequence"/>
</dbReference>
<dbReference type="GO" id="GO:0003677">
    <property type="term" value="F:DNA binding"/>
    <property type="evidence" value="ECO:0007669"/>
    <property type="project" value="UniProtKB-KW"/>
</dbReference>
<dbReference type="SMART" id="SM00530">
    <property type="entry name" value="HTH_XRE"/>
    <property type="match status" value="1"/>
</dbReference>
<dbReference type="PROSITE" id="PS50943">
    <property type="entry name" value="HTH_CROC1"/>
    <property type="match status" value="1"/>
</dbReference>
<dbReference type="PANTHER" id="PTHR46558">
    <property type="entry name" value="TRACRIPTIONAL REGULATORY PROTEIN-RELATED-RELATED"/>
    <property type="match status" value="1"/>
</dbReference>